<evidence type="ECO:0000313" key="6">
    <source>
        <dbReference type="EMBL" id="MFC6041185.1"/>
    </source>
</evidence>
<dbReference type="RefSeq" id="WP_377735893.1">
    <property type="nucleotide sequence ID" value="NZ_JBHSRI010000027.1"/>
</dbReference>
<feature type="domain" description="Transposase IS66 central" evidence="2">
    <location>
        <begin position="178"/>
        <end position="467"/>
    </location>
</feature>
<dbReference type="InterPro" id="IPR024474">
    <property type="entry name" value="Znf_dom_IS66"/>
</dbReference>
<evidence type="ECO:0000313" key="7">
    <source>
        <dbReference type="Proteomes" id="UP001596170"/>
    </source>
</evidence>
<feature type="domain" description="Transposase IS66 zinc-finger binding" evidence="3">
    <location>
        <begin position="114"/>
        <end position="158"/>
    </location>
</feature>
<dbReference type="Pfam" id="PF13817">
    <property type="entry name" value="DDE_Tnp_IS66_C"/>
    <property type="match status" value="1"/>
</dbReference>
<evidence type="ECO:0000259" key="3">
    <source>
        <dbReference type="Pfam" id="PF13005"/>
    </source>
</evidence>
<gene>
    <name evidence="6" type="ORF">ACFPYN_17295</name>
</gene>
<feature type="coiled-coil region" evidence="1">
    <location>
        <begin position="5"/>
        <end position="39"/>
    </location>
</feature>
<sequence>MKNTDENTQTTIEELEKKNLQLENQMKTLHLKLQWYEEQFRLSQQKRFGSSSEKTDENQLTLQLFNEAEVSSSVLLAEPTMETISYKRKKIGDRAEKLKDLPVETIHHDLSDSEKVCSACDHALHEMSTQVRKELKIIPAQVKVTEHVQHIYSCRHCENHSLATPIVKAKMPNPVIPKGLASPSAVAFIMTQKFADGLPLYRQEKQLERMGIPLNRQTLSNWMISSTTRWLKPFYEHLYHQLLKEEVLHADETVLQVLDEPGKNAQSKSYMWLYRTSGKTQRPIVLFDYRASRAKKNPQDFLNGFSGFLHVDGYAGYESIEGVELAGCWAHVRRKFDEALKALKGAPPGAGRSTTAKKGLEFCNRLFAIERKIKGLSAEDCLNTRLKDSQPVLDAFLAWLKEQRELVTPKSATGMAISYTLNQWPKLITFMKDGRVEIDNNRAERSIKPFVIGRKNWLFAASTSGANSSAISYSLVETAKENGLNPFFYLKYLFEELPQLDMSANLEIDHLMPWSKDLPADCYIQFKK</sequence>
<dbReference type="Pfam" id="PF13007">
    <property type="entry name" value="LZ_Tnp_IS66"/>
    <property type="match status" value="1"/>
</dbReference>
<proteinExistence type="predicted"/>
<dbReference type="PANTHER" id="PTHR33678:SF1">
    <property type="entry name" value="BLL1576 PROTEIN"/>
    <property type="match status" value="1"/>
</dbReference>
<comment type="caution">
    <text evidence="6">The sequence shown here is derived from an EMBL/GenBank/DDBJ whole genome shotgun (WGS) entry which is preliminary data.</text>
</comment>
<dbReference type="NCBIfam" id="NF033517">
    <property type="entry name" value="transpos_IS66"/>
    <property type="match status" value="1"/>
</dbReference>
<evidence type="ECO:0000256" key="1">
    <source>
        <dbReference type="SAM" id="Coils"/>
    </source>
</evidence>
<dbReference type="Pfam" id="PF03050">
    <property type="entry name" value="DDE_Tnp_IS66"/>
    <property type="match status" value="1"/>
</dbReference>
<feature type="domain" description="Transposase IS66 C-terminal" evidence="5">
    <location>
        <begin position="474"/>
        <end position="514"/>
    </location>
</feature>
<protein>
    <submittedName>
        <fullName evidence="6">IS66 family transposase</fullName>
    </submittedName>
</protein>
<dbReference type="PANTHER" id="PTHR33678">
    <property type="entry name" value="BLL1576 PROTEIN"/>
    <property type="match status" value="1"/>
</dbReference>
<name>A0ABW1LB12_9BACL</name>
<dbReference type="InterPro" id="IPR052344">
    <property type="entry name" value="Transposase-related"/>
</dbReference>
<evidence type="ECO:0000259" key="2">
    <source>
        <dbReference type="Pfam" id="PF03050"/>
    </source>
</evidence>
<organism evidence="6 7">
    <name type="scientific">Paenisporosarcina macmurdoensis</name>
    <dbReference type="NCBI Taxonomy" id="212659"/>
    <lineage>
        <taxon>Bacteria</taxon>
        <taxon>Bacillati</taxon>
        <taxon>Bacillota</taxon>
        <taxon>Bacilli</taxon>
        <taxon>Bacillales</taxon>
        <taxon>Caryophanaceae</taxon>
        <taxon>Paenisporosarcina</taxon>
    </lineage>
</organism>
<dbReference type="InterPro" id="IPR024463">
    <property type="entry name" value="Transposase_TnpC_homeodom"/>
</dbReference>
<dbReference type="InterPro" id="IPR039552">
    <property type="entry name" value="IS66_C"/>
</dbReference>
<evidence type="ECO:0000259" key="5">
    <source>
        <dbReference type="Pfam" id="PF13817"/>
    </source>
</evidence>
<dbReference type="Pfam" id="PF13005">
    <property type="entry name" value="zf-IS66"/>
    <property type="match status" value="1"/>
</dbReference>
<reference evidence="7" key="1">
    <citation type="journal article" date="2019" name="Int. J. Syst. Evol. Microbiol.">
        <title>The Global Catalogue of Microorganisms (GCM) 10K type strain sequencing project: providing services to taxonomists for standard genome sequencing and annotation.</title>
        <authorList>
            <consortium name="The Broad Institute Genomics Platform"/>
            <consortium name="The Broad Institute Genome Sequencing Center for Infectious Disease"/>
            <person name="Wu L."/>
            <person name="Ma J."/>
        </authorList>
    </citation>
    <scope>NUCLEOTIDE SEQUENCE [LARGE SCALE GENOMIC DNA]</scope>
    <source>
        <strain evidence="7">CCUG 54527</strain>
    </source>
</reference>
<keyword evidence="1" id="KW-0175">Coiled coil</keyword>
<keyword evidence="7" id="KW-1185">Reference proteome</keyword>
<dbReference type="InterPro" id="IPR004291">
    <property type="entry name" value="Transposase_IS66_central"/>
</dbReference>
<dbReference type="Proteomes" id="UP001596170">
    <property type="component" value="Unassembled WGS sequence"/>
</dbReference>
<dbReference type="EMBL" id="JBHSRI010000027">
    <property type="protein sequence ID" value="MFC6041185.1"/>
    <property type="molecule type" value="Genomic_DNA"/>
</dbReference>
<feature type="domain" description="Transposase TnpC homeodomain" evidence="4">
    <location>
        <begin position="35"/>
        <end position="106"/>
    </location>
</feature>
<accession>A0ABW1LB12</accession>
<evidence type="ECO:0000259" key="4">
    <source>
        <dbReference type="Pfam" id="PF13007"/>
    </source>
</evidence>